<evidence type="ECO:0000259" key="5">
    <source>
        <dbReference type="PROSITE" id="PS50977"/>
    </source>
</evidence>
<dbReference type="PANTHER" id="PTHR30055">
    <property type="entry name" value="HTH-TYPE TRANSCRIPTIONAL REGULATOR RUTR"/>
    <property type="match status" value="1"/>
</dbReference>
<dbReference type="PRINTS" id="PR00455">
    <property type="entry name" value="HTHTETR"/>
</dbReference>
<evidence type="ECO:0000256" key="2">
    <source>
        <dbReference type="ARBA" id="ARBA00023125"/>
    </source>
</evidence>
<evidence type="ECO:0000313" key="7">
    <source>
        <dbReference type="Proteomes" id="UP000092247"/>
    </source>
</evidence>
<dbReference type="Proteomes" id="UP000092247">
    <property type="component" value="Unassembled WGS sequence"/>
</dbReference>
<gene>
    <name evidence="6" type="ORF">AYY17_09345</name>
</gene>
<sequence>MATEPATEAKSRGRPAVPEQELISKIRDAALNLLLSQGYSATTMDAVSKEAGVSKKTLYRFAENREDLVERIVRGWTDTFVPLFTQDTKDKTEFYQLLTEHLTAMSHKVLSAEAAGLFCLLSSEFPGRETLLARYQTGGIERGRALLTEWLSRHRTFLPLPDPALVSDLLLSMVMAEPLRQIALKLAPPAPDYPVEARITAAVTLLKQ</sequence>
<keyword evidence="3" id="KW-0804">Transcription</keyword>
<name>A0A1B8H3W0_9GAMM</name>
<dbReference type="AlphaFoldDB" id="A0A1B8H3W0"/>
<dbReference type="GO" id="GO:0003700">
    <property type="term" value="F:DNA-binding transcription factor activity"/>
    <property type="evidence" value="ECO:0007669"/>
    <property type="project" value="TreeGrafter"/>
</dbReference>
<feature type="domain" description="HTH tetR-type" evidence="5">
    <location>
        <begin position="20"/>
        <end position="80"/>
    </location>
</feature>
<dbReference type="Gene3D" id="1.10.357.10">
    <property type="entry name" value="Tetracycline Repressor, domain 2"/>
    <property type="match status" value="1"/>
</dbReference>
<comment type="caution">
    <text evidence="6">The sequence shown here is derived from an EMBL/GenBank/DDBJ whole genome shotgun (WGS) entry which is preliminary data.</text>
</comment>
<dbReference type="EMBL" id="LZEX01000042">
    <property type="protein sequence ID" value="OBU03769.1"/>
    <property type="molecule type" value="Genomic_DNA"/>
</dbReference>
<evidence type="ECO:0000256" key="3">
    <source>
        <dbReference type="ARBA" id="ARBA00023163"/>
    </source>
</evidence>
<dbReference type="InterPro" id="IPR009057">
    <property type="entry name" value="Homeodomain-like_sf"/>
</dbReference>
<dbReference type="InterPro" id="IPR050109">
    <property type="entry name" value="HTH-type_TetR-like_transc_reg"/>
</dbReference>
<dbReference type="GO" id="GO:0000976">
    <property type="term" value="F:transcription cis-regulatory region binding"/>
    <property type="evidence" value="ECO:0007669"/>
    <property type="project" value="TreeGrafter"/>
</dbReference>
<evidence type="ECO:0000256" key="1">
    <source>
        <dbReference type="ARBA" id="ARBA00023015"/>
    </source>
</evidence>
<keyword evidence="1" id="KW-0805">Transcription regulation</keyword>
<keyword evidence="2 4" id="KW-0238">DNA-binding</keyword>
<feature type="DNA-binding region" description="H-T-H motif" evidence="4">
    <location>
        <begin position="43"/>
        <end position="62"/>
    </location>
</feature>
<reference evidence="6 7" key="1">
    <citation type="submission" date="2016-06" db="EMBL/GenBank/DDBJ databases">
        <authorList>
            <person name="Kjaerup R.B."/>
            <person name="Dalgaard T.S."/>
            <person name="Juul-Madsen H.R."/>
        </authorList>
    </citation>
    <scope>NUCLEOTIDE SEQUENCE [LARGE SCALE GENOMIC DNA]</scope>
    <source>
        <strain evidence="6 7">GCSL-Mp3</strain>
    </source>
</reference>
<protein>
    <submittedName>
        <fullName evidence="6">TetR family transcriptional regulator</fullName>
    </submittedName>
</protein>
<dbReference type="PANTHER" id="PTHR30055:SF234">
    <property type="entry name" value="HTH-TYPE TRANSCRIPTIONAL REGULATOR BETI"/>
    <property type="match status" value="1"/>
</dbReference>
<dbReference type="STRING" id="368603.AYY16_16000"/>
<evidence type="ECO:0000256" key="4">
    <source>
        <dbReference type="PROSITE-ProRule" id="PRU00335"/>
    </source>
</evidence>
<dbReference type="SUPFAM" id="SSF46689">
    <property type="entry name" value="Homeodomain-like"/>
    <property type="match status" value="1"/>
</dbReference>
<evidence type="ECO:0000313" key="6">
    <source>
        <dbReference type="EMBL" id="OBU03769.1"/>
    </source>
</evidence>
<dbReference type="RefSeq" id="WP_067425269.1">
    <property type="nucleotide sequence ID" value="NZ_LZEX01000042.1"/>
</dbReference>
<dbReference type="Pfam" id="PF00440">
    <property type="entry name" value="TetR_N"/>
    <property type="match status" value="1"/>
</dbReference>
<organism evidence="6 7">
    <name type="scientific">Morganella psychrotolerans</name>
    <dbReference type="NCBI Taxonomy" id="368603"/>
    <lineage>
        <taxon>Bacteria</taxon>
        <taxon>Pseudomonadati</taxon>
        <taxon>Pseudomonadota</taxon>
        <taxon>Gammaproteobacteria</taxon>
        <taxon>Enterobacterales</taxon>
        <taxon>Morganellaceae</taxon>
        <taxon>Morganella</taxon>
    </lineage>
</organism>
<dbReference type="InterPro" id="IPR001647">
    <property type="entry name" value="HTH_TetR"/>
</dbReference>
<dbReference type="PROSITE" id="PS50977">
    <property type="entry name" value="HTH_TETR_2"/>
    <property type="match status" value="1"/>
</dbReference>
<accession>A0A1B8H3W0</accession>
<proteinExistence type="predicted"/>